<evidence type="ECO:0000256" key="1">
    <source>
        <dbReference type="ARBA" id="ARBA00004141"/>
    </source>
</evidence>
<comment type="caution">
    <text evidence="9">The sequence shown here is derived from an EMBL/GenBank/DDBJ whole genome shotgun (WGS) entry which is preliminary data.</text>
</comment>
<feature type="region of interest" description="Disordered" evidence="7">
    <location>
        <begin position="1"/>
        <end position="40"/>
    </location>
</feature>
<keyword evidence="5" id="KW-0046">Antibiotic resistance</keyword>
<dbReference type="RefSeq" id="WP_274993134.1">
    <property type="nucleotide sequence ID" value="NZ_JAJQQP010000004.1"/>
</dbReference>
<keyword evidence="6" id="KW-1003">Cell membrane</keyword>
<evidence type="ECO:0000256" key="5">
    <source>
        <dbReference type="ARBA" id="ARBA00023251"/>
    </source>
</evidence>
<dbReference type="Pfam" id="PF01061">
    <property type="entry name" value="ABC2_membrane"/>
    <property type="match status" value="1"/>
</dbReference>
<evidence type="ECO:0000256" key="6">
    <source>
        <dbReference type="RuleBase" id="RU361157"/>
    </source>
</evidence>
<keyword evidence="10" id="KW-1185">Reference proteome</keyword>
<evidence type="ECO:0000256" key="4">
    <source>
        <dbReference type="ARBA" id="ARBA00023136"/>
    </source>
</evidence>
<dbReference type="InterPro" id="IPR000412">
    <property type="entry name" value="ABC_2_transport"/>
</dbReference>
<sequence>MSTTKGTEGLDRPDQRTRLDQRTDLDQRTGRGGRSSSARRLPGTLRLGLVRGGVELLQFVRERDSVVFGFAYPILMLAIFAAVFGDDDPIVADGVTVSFAQYFLPGMVATGVMLSTYQTLAMSIAVERDDGTLKRLRATPLPATSYFLGKVFLSLVTVLVQTALLLAVAALVFDVPLPDDAGHWATFAWVFVLGTAAGAVCGVAYSSVPRSGRSASAVVVTPVLVLQFTSGVFFPVSQLPGWMLDLSSVFPLKWIAQGMRSVFLPDAFAAAEPAGSWQHGATAAVLAAWLVVALVVGARTFRWRRHDDG</sequence>
<evidence type="ECO:0000256" key="7">
    <source>
        <dbReference type="SAM" id="MobiDB-lite"/>
    </source>
</evidence>
<dbReference type="EMBL" id="JAVDYE010000001">
    <property type="protein sequence ID" value="MDR7382598.1"/>
    <property type="molecule type" value="Genomic_DNA"/>
</dbReference>
<evidence type="ECO:0000259" key="8">
    <source>
        <dbReference type="PROSITE" id="PS51012"/>
    </source>
</evidence>
<dbReference type="PANTHER" id="PTHR43027:SF2">
    <property type="entry name" value="TRANSPORT PERMEASE PROTEIN"/>
    <property type="match status" value="1"/>
</dbReference>
<feature type="transmembrane region" description="Helical" evidence="6">
    <location>
        <begin position="217"/>
        <end position="236"/>
    </location>
</feature>
<proteinExistence type="inferred from homology"/>
<comment type="subcellular location">
    <subcellularLocation>
        <location evidence="6">Cell membrane</location>
        <topology evidence="6">Multi-pass membrane protein</topology>
    </subcellularLocation>
    <subcellularLocation>
        <location evidence="1">Membrane</location>
        <topology evidence="1">Multi-pass membrane protein</topology>
    </subcellularLocation>
</comment>
<feature type="transmembrane region" description="Helical" evidence="6">
    <location>
        <begin position="66"/>
        <end position="84"/>
    </location>
</feature>
<keyword evidence="2 6" id="KW-0812">Transmembrane</keyword>
<feature type="transmembrane region" description="Helical" evidence="6">
    <location>
        <begin position="147"/>
        <end position="172"/>
    </location>
</feature>
<dbReference type="PROSITE" id="PS51012">
    <property type="entry name" value="ABC_TM2"/>
    <property type="match status" value="1"/>
</dbReference>
<evidence type="ECO:0000256" key="3">
    <source>
        <dbReference type="ARBA" id="ARBA00022989"/>
    </source>
</evidence>
<dbReference type="PANTHER" id="PTHR43027">
    <property type="entry name" value="DOXORUBICIN RESISTANCE ABC TRANSPORTER PERMEASE PROTEIN DRRC-RELATED"/>
    <property type="match status" value="1"/>
</dbReference>
<protein>
    <recommendedName>
        <fullName evidence="6">Transport permease protein</fullName>
    </recommendedName>
</protein>
<feature type="compositionally biased region" description="Basic and acidic residues" evidence="7">
    <location>
        <begin position="8"/>
        <end position="29"/>
    </location>
</feature>
<feature type="transmembrane region" description="Helical" evidence="6">
    <location>
        <begin position="184"/>
        <end position="205"/>
    </location>
</feature>
<name>A0ABU2CMN1_9MICO</name>
<keyword evidence="3 6" id="KW-1133">Transmembrane helix</keyword>
<keyword evidence="6" id="KW-0813">Transport</keyword>
<comment type="similarity">
    <text evidence="6">Belongs to the ABC-2 integral membrane protein family.</text>
</comment>
<feature type="transmembrane region" description="Helical" evidence="6">
    <location>
        <begin position="104"/>
        <end position="126"/>
    </location>
</feature>
<feature type="domain" description="ABC transmembrane type-2" evidence="8">
    <location>
        <begin position="64"/>
        <end position="304"/>
    </location>
</feature>
<dbReference type="InterPro" id="IPR013525">
    <property type="entry name" value="ABC2_TM"/>
</dbReference>
<dbReference type="InterPro" id="IPR047817">
    <property type="entry name" value="ABC2_TM_bact-type"/>
</dbReference>
<dbReference type="Proteomes" id="UP001183585">
    <property type="component" value="Unassembled WGS sequence"/>
</dbReference>
<reference evidence="9 10" key="1">
    <citation type="submission" date="2023-07" db="EMBL/GenBank/DDBJ databases">
        <title>Sequencing the genomes of 1000 actinobacteria strains.</title>
        <authorList>
            <person name="Klenk H.-P."/>
        </authorList>
    </citation>
    <scope>NUCLEOTIDE SEQUENCE [LARGE SCALE GENOMIC DNA]</scope>
    <source>
        <strain evidence="9 10">DSM 45554</strain>
    </source>
</reference>
<keyword evidence="4 6" id="KW-0472">Membrane</keyword>
<accession>A0ABU2CMN1</accession>
<evidence type="ECO:0000256" key="2">
    <source>
        <dbReference type="ARBA" id="ARBA00022692"/>
    </source>
</evidence>
<evidence type="ECO:0000313" key="9">
    <source>
        <dbReference type="EMBL" id="MDR7382598.1"/>
    </source>
</evidence>
<dbReference type="PIRSF" id="PIRSF006648">
    <property type="entry name" value="DrrB"/>
    <property type="match status" value="1"/>
</dbReference>
<gene>
    <name evidence="9" type="ORF">J2S48_002113</name>
</gene>
<evidence type="ECO:0000313" key="10">
    <source>
        <dbReference type="Proteomes" id="UP001183585"/>
    </source>
</evidence>
<dbReference type="InterPro" id="IPR052902">
    <property type="entry name" value="ABC-2_transporter"/>
</dbReference>
<feature type="transmembrane region" description="Helical" evidence="6">
    <location>
        <begin position="281"/>
        <end position="301"/>
    </location>
</feature>
<organism evidence="9 10">
    <name type="scientific">Promicromonospora iranensis</name>
    <dbReference type="NCBI Taxonomy" id="1105144"/>
    <lineage>
        <taxon>Bacteria</taxon>
        <taxon>Bacillati</taxon>
        <taxon>Actinomycetota</taxon>
        <taxon>Actinomycetes</taxon>
        <taxon>Micrococcales</taxon>
        <taxon>Promicromonosporaceae</taxon>
        <taxon>Promicromonospora</taxon>
    </lineage>
</organism>